<dbReference type="Proteomes" id="UP000499080">
    <property type="component" value="Unassembled WGS sequence"/>
</dbReference>
<dbReference type="EMBL" id="BGPR01011777">
    <property type="protein sequence ID" value="GBN52902.1"/>
    <property type="molecule type" value="Genomic_DNA"/>
</dbReference>
<evidence type="ECO:0000313" key="2">
    <source>
        <dbReference type="Proteomes" id="UP000499080"/>
    </source>
</evidence>
<gene>
    <name evidence="1" type="ORF">AVEN_44442_1</name>
</gene>
<keyword evidence="2" id="KW-1185">Reference proteome</keyword>
<accession>A0A4Y2PP81</accession>
<sequence>MDLSKDVPQFTRSLRPSAQSREIKKINNTAMIALDIKGTFDSMVWSRLLTIIHKMAYLRQLFLIIKVYLNNRLDRIPYELWNHQKITVKRLSTKFQASTHFFGT</sequence>
<evidence type="ECO:0008006" key="3">
    <source>
        <dbReference type="Google" id="ProtNLM"/>
    </source>
</evidence>
<dbReference type="AlphaFoldDB" id="A0A4Y2PP81"/>
<evidence type="ECO:0000313" key="1">
    <source>
        <dbReference type="EMBL" id="GBN52902.1"/>
    </source>
</evidence>
<reference evidence="1 2" key="1">
    <citation type="journal article" date="2019" name="Sci. Rep.">
        <title>Orb-weaving spider Araneus ventricosus genome elucidates the spidroin gene catalogue.</title>
        <authorList>
            <person name="Kono N."/>
            <person name="Nakamura H."/>
            <person name="Ohtoshi R."/>
            <person name="Moran D.A.P."/>
            <person name="Shinohara A."/>
            <person name="Yoshida Y."/>
            <person name="Fujiwara M."/>
            <person name="Mori M."/>
            <person name="Tomita M."/>
            <person name="Arakawa K."/>
        </authorList>
    </citation>
    <scope>NUCLEOTIDE SEQUENCE [LARGE SCALE GENOMIC DNA]</scope>
</reference>
<name>A0A4Y2PP81_ARAVE</name>
<comment type="caution">
    <text evidence="1">The sequence shown here is derived from an EMBL/GenBank/DDBJ whole genome shotgun (WGS) entry which is preliminary data.</text>
</comment>
<proteinExistence type="predicted"/>
<organism evidence="1 2">
    <name type="scientific">Araneus ventricosus</name>
    <name type="common">Orbweaver spider</name>
    <name type="synonym">Epeira ventricosa</name>
    <dbReference type="NCBI Taxonomy" id="182803"/>
    <lineage>
        <taxon>Eukaryota</taxon>
        <taxon>Metazoa</taxon>
        <taxon>Ecdysozoa</taxon>
        <taxon>Arthropoda</taxon>
        <taxon>Chelicerata</taxon>
        <taxon>Arachnida</taxon>
        <taxon>Araneae</taxon>
        <taxon>Araneomorphae</taxon>
        <taxon>Entelegynae</taxon>
        <taxon>Araneoidea</taxon>
        <taxon>Araneidae</taxon>
        <taxon>Araneus</taxon>
    </lineage>
</organism>
<protein>
    <recommendedName>
        <fullName evidence="3">Reverse transcriptase domain-containing protein</fullName>
    </recommendedName>
</protein>